<dbReference type="InterPro" id="IPR007577">
    <property type="entry name" value="GlycoTrfase_DXD_sugar-bd_CS"/>
</dbReference>
<evidence type="ECO:0000256" key="2">
    <source>
        <dbReference type="SAM" id="Phobius"/>
    </source>
</evidence>
<dbReference type="GO" id="GO:0000009">
    <property type="term" value="F:alpha-1,6-mannosyltransferase activity"/>
    <property type="evidence" value="ECO:0007669"/>
    <property type="project" value="InterPro"/>
</dbReference>
<reference evidence="3 4" key="1">
    <citation type="submission" date="2019-07" db="EMBL/GenBank/DDBJ databases">
        <authorList>
            <person name="Friedrich A."/>
            <person name="Schacherer J."/>
        </authorList>
    </citation>
    <scope>NUCLEOTIDE SEQUENCE [LARGE SCALE GENOMIC DNA]</scope>
</reference>
<dbReference type="InterPro" id="IPR039367">
    <property type="entry name" value="Och1-like"/>
</dbReference>
<protein>
    <submittedName>
        <fullName evidence="3">DEBR0S3_17150g1_1</fullName>
    </submittedName>
</protein>
<dbReference type="AlphaFoldDB" id="A0A7D9CYB2"/>
<keyword evidence="4" id="KW-1185">Reference proteome</keyword>
<dbReference type="GO" id="GO:0000136">
    <property type="term" value="C:mannan polymerase complex"/>
    <property type="evidence" value="ECO:0007669"/>
    <property type="project" value="TreeGrafter"/>
</dbReference>
<dbReference type="SUPFAM" id="SSF53448">
    <property type="entry name" value="Nucleotide-diphospho-sugar transferases"/>
    <property type="match status" value="1"/>
</dbReference>
<dbReference type="EMBL" id="CABFWN010000003">
    <property type="protein sequence ID" value="VUG18674.1"/>
    <property type="molecule type" value="Genomic_DNA"/>
</dbReference>
<dbReference type="PANTHER" id="PTHR31834">
    <property type="entry name" value="INITIATION-SPECIFIC ALPHA-1,6-MANNOSYLTRANSFERASE"/>
    <property type="match status" value="1"/>
</dbReference>
<feature type="transmembrane region" description="Helical" evidence="2">
    <location>
        <begin position="21"/>
        <end position="38"/>
    </location>
</feature>
<dbReference type="Pfam" id="PF04488">
    <property type="entry name" value="Gly_transf_sug"/>
    <property type="match status" value="1"/>
</dbReference>
<keyword evidence="2" id="KW-0812">Transmembrane</keyword>
<dbReference type="GO" id="GO:0006487">
    <property type="term" value="P:protein N-linked glycosylation"/>
    <property type="evidence" value="ECO:0007669"/>
    <property type="project" value="TreeGrafter"/>
</dbReference>
<evidence type="ECO:0000256" key="1">
    <source>
        <dbReference type="ARBA" id="ARBA00009003"/>
    </source>
</evidence>
<dbReference type="Proteomes" id="UP000478008">
    <property type="component" value="Unassembled WGS sequence"/>
</dbReference>
<proteinExistence type="inferred from homology"/>
<dbReference type="PANTHER" id="PTHR31834:SF1">
    <property type="entry name" value="INITIATION-SPECIFIC ALPHA-1,6-MANNOSYLTRANSFERASE"/>
    <property type="match status" value="1"/>
</dbReference>
<organism evidence="3 4">
    <name type="scientific">Dekkera bruxellensis</name>
    <name type="common">Brettanomyces custersii</name>
    <dbReference type="NCBI Taxonomy" id="5007"/>
    <lineage>
        <taxon>Eukaryota</taxon>
        <taxon>Fungi</taxon>
        <taxon>Dikarya</taxon>
        <taxon>Ascomycota</taxon>
        <taxon>Saccharomycotina</taxon>
        <taxon>Pichiomycetes</taxon>
        <taxon>Pichiales</taxon>
        <taxon>Pichiaceae</taxon>
        <taxon>Brettanomyces</taxon>
    </lineage>
</organism>
<keyword evidence="2" id="KW-1133">Transmembrane helix</keyword>
<comment type="similarity">
    <text evidence="1">Belongs to the glycosyltransferase 32 family.</text>
</comment>
<accession>A0A7D9CYB2</accession>
<name>A0A7D9CYB2_DEKBR</name>
<keyword evidence="2" id="KW-0472">Membrane</keyword>
<dbReference type="InterPro" id="IPR029044">
    <property type="entry name" value="Nucleotide-diphossugar_trans"/>
</dbReference>
<evidence type="ECO:0000313" key="3">
    <source>
        <dbReference type="EMBL" id="VUG18674.1"/>
    </source>
</evidence>
<evidence type="ECO:0000313" key="4">
    <source>
        <dbReference type="Proteomes" id="UP000478008"/>
    </source>
</evidence>
<dbReference type="Gene3D" id="3.90.550.20">
    <property type="match status" value="1"/>
</dbReference>
<gene>
    <name evidence="3" type="ORF">DEBR0S3_17150G</name>
</gene>
<sequence length="389" mass="44966">MHININMLVVPKVLPRSRKTLFVFILLTLATISGYAFVRSYHIKDVASRDDSLPANTYNIRRTEKRLLTEFAYDDSSVIEGNIWQLWPVSNISDPEFPESCRQLVRRWEEANPDYKYHLISIDTAMKMIKDEFGGKVPEVVEIARSMPDARLRYEYLKYVLTFLQGGVYADIDTLDVKPISHWTIPSENNTRLTIGIVSDYNHDNWEDFFNRRMIFSNSLFVAKKHHPFLAKLIAHICYVASTQKQLIQNTNWTAVLTDYDVNGDPTIQFTGPSIFSDTFFDYLNGVEDLEVKAIDKFDKEQLSNMDIKGPDISSQNIVSYRNFTGLSRPVKLNHGIVILPQVGFNGFENYHDDEYDDNDVSVGYDSFFYARPLSLTGWSHRKLRFDSS</sequence>